<evidence type="ECO:0000313" key="8">
    <source>
        <dbReference type="EMBL" id="RVU05358.1"/>
    </source>
</evidence>
<dbReference type="PROSITE" id="PS50111">
    <property type="entry name" value="CHEMOTAXIS_TRANSDUC_2"/>
    <property type="match status" value="1"/>
</dbReference>
<dbReference type="RefSeq" id="WP_127708361.1">
    <property type="nucleotide sequence ID" value="NZ_SACO01000005.1"/>
</dbReference>
<dbReference type="Pfam" id="PF08448">
    <property type="entry name" value="PAS_4"/>
    <property type="match status" value="1"/>
</dbReference>
<comment type="caution">
    <text evidence="8">The sequence shown here is derived from an EMBL/GenBank/DDBJ whole genome shotgun (WGS) entry which is preliminary data.</text>
</comment>
<sequence length="451" mass="48024">MFFRRSVPARDLDSLVAEAIFHKSPDAMLLIRNGLFVAANPASAKLYRAPLSRILGASPVDFSAAVQPNGRPTPEMVGLRLQEAMQKGFSRFEWLNRAPDGEEFRIIVTLIPCQIESGDEVLVLLQDLGDTTQAMDALRSGLEDLSKGDLECRITQPFAGEYDKVREAFNASVDAMAQSVMAVRDTAQAVSLGAGEIRQASGDLSARTEQQAASVEEASAALRAITDTMSSAAEESRRTTALVEEARDQAMESGKVVSSTIQAMDAIEHSSREIGDIISVIDGIAFQTNLLALNAGVEAARAGDAGKGFAVVASEVRALAQRSADAAKDIKARIQASTEQVANGVELVSRAGQTLERIATVVSQISEAMHSLDEKSRSQASNLREVNNTMGEMDSITQRNAAMAEEATAAARSLADQADQLNHLLSRFRMAGGGGGNNSYPPLRAAGGRGW</sequence>
<dbReference type="GO" id="GO:0004888">
    <property type="term" value="F:transmembrane signaling receptor activity"/>
    <property type="evidence" value="ECO:0007669"/>
    <property type="project" value="InterPro"/>
</dbReference>
<protein>
    <submittedName>
        <fullName evidence="8">Methyl-accepting chemotaxis protein</fullName>
    </submittedName>
</protein>
<evidence type="ECO:0000259" key="6">
    <source>
        <dbReference type="PROSITE" id="PS50111"/>
    </source>
</evidence>
<dbReference type="Proteomes" id="UP000282837">
    <property type="component" value="Unassembled WGS sequence"/>
</dbReference>
<dbReference type="Pfam" id="PF00015">
    <property type="entry name" value="MCPsignal"/>
    <property type="match status" value="1"/>
</dbReference>
<dbReference type="OrthoDB" id="5292010at2"/>
<keyword evidence="9" id="KW-1185">Reference proteome</keyword>
<feature type="domain" description="Methyl-accepting transducer" evidence="6">
    <location>
        <begin position="186"/>
        <end position="415"/>
    </location>
</feature>
<keyword evidence="4" id="KW-0807">Transducer</keyword>
<dbReference type="AlphaFoldDB" id="A0A3S2UUI5"/>
<dbReference type="SUPFAM" id="SSF55785">
    <property type="entry name" value="PYP-like sensor domain (PAS domain)"/>
    <property type="match status" value="1"/>
</dbReference>
<dbReference type="Gene3D" id="1.10.287.950">
    <property type="entry name" value="Methyl-accepting chemotaxis protein"/>
    <property type="match status" value="1"/>
</dbReference>
<dbReference type="InterPro" id="IPR035965">
    <property type="entry name" value="PAS-like_dom_sf"/>
</dbReference>
<evidence type="ECO:0000256" key="1">
    <source>
        <dbReference type="ARBA" id="ARBA00004370"/>
    </source>
</evidence>
<comment type="similarity">
    <text evidence="3">Belongs to the methyl-accepting chemotaxis (MCP) protein family.</text>
</comment>
<dbReference type="InterPro" id="IPR004090">
    <property type="entry name" value="Chemotax_Me-accpt_rcpt"/>
</dbReference>
<evidence type="ECO:0000256" key="3">
    <source>
        <dbReference type="ARBA" id="ARBA00029447"/>
    </source>
</evidence>
<dbReference type="Gene3D" id="3.30.450.20">
    <property type="entry name" value="PAS domain"/>
    <property type="match status" value="1"/>
</dbReference>
<accession>A0A3S2UUI5</accession>
<comment type="subcellular location">
    <subcellularLocation>
        <location evidence="1">Membrane</location>
    </subcellularLocation>
</comment>
<reference evidence="8 9" key="1">
    <citation type="submission" date="2019-01" db="EMBL/GenBank/DDBJ databases">
        <authorList>
            <person name="Chen W.-M."/>
        </authorList>
    </citation>
    <scope>NUCLEOTIDE SEQUENCE [LARGE SCALE GENOMIC DNA]</scope>
    <source>
        <strain evidence="8 9">FSY-9</strain>
    </source>
</reference>
<dbReference type="GO" id="GO:0016020">
    <property type="term" value="C:membrane"/>
    <property type="evidence" value="ECO:0007669"/>
    <property type="project" value="UniProtKB-SubCell"/>
</dbReference>
<dbReference type="PROSITE" id="PS50885">
    <property type="entry name" value="HAMP"/>
    <property type="match status" value="1"/>
</dbReference>
<dbReference type="InterPro" id="IPR051310">
    <property type="entry name" value="MCP_chemotaxis"/>
</dbReference>
<organism evidence="8 9">
    <name type="scientific">Novosphingobium umbonatum</name>
    <dbReference type="NCBI Taxonomy" id="1908524"/>
    <lineage>
        <taxon>Bacteria</taxon>
        <taxon>Pseudomonadati</taxon>
        <taxon>Pseudomonadota</taxon>
        <taxon>Alphaproteobacteria</taxon>
        <taxon>Sphingomonadales</taxon>
        <taxon>Sphingomonadaceae</taxon>
        <taxon>Novosphingobium</taxon>
    </lineage>
</organism>
<keyword evidence="2" id="KW-0145">Chemotaxis</keyword>
<dbReference type="FunFam" id="1.10.287.950:FF:000001">
    <property type="entry name" value="Methyl-accepting chemotaxis sensory transducer"/>
    <property type="match status" value="1"/>
</dbReference>
<evidence type="ECO:0000313" key="9">
    <source>
        <dbReference type="Proteomes" id="UP000282837"/>
    </source>
</evidence>
<name>A0A3S2UUI5_9SPHN</name>
<dbReference type="InterPro" id="IPR003660">
    <property type="entry name" value="HAMP_dom"/>
</dbReference>
<dbReference type="EMBL" id="SACO01000005">
    <property type="protein sequence ID" value="RVU05358.1"/>
    <property type="molecule type" value="Genomic_DNA"/>
</dbReference>
<evidence type="ECO:0000259" key="7">
    <source>
        <dbReference type="PROSITE" id="PS50885"/>
    </source>
</evidence>
<evidence type="ECO:0000256" key="2">
    <source>
        <dbReference type="ARBA" id="ARBA00022500"/>
    </source>
</evidence>
<dbReference type="GO" id="GO:0007165">
    <property type="term" value="P:signal transduction"/>
    <property type="evidence" value="ECO:0007669"/>
    <property type="project" value="UniProtKB-KW"/>
</dbReference>
<dbReference type="SMART" id="SM00283">
    <property type="entry name" value="MA"/>
    <property type="match status" value="1"/>
</dbReference>
<dbReference type="InterPro" id="IPR004089">
    <property type="entry name" value="MCPsignal_dom"/>
</dbReference>
<evidence type="ECO:0000256" key="4">
    <source>
        <dbReference type="PROSITE-ProRule" id="PRU00284"/>
    </source>
</evidence>
<dbReference type="GO" id="GO:0006935">
    <property type="term" value="P:chemotaxis"/>
    <property type="evidence" value="ECO:0007669"/>
    <property type="project" value="UniProtKB-KW"/>
</dbReference>
<dbReference type="CDD" id="cd11386">
    <property type="entry name" value="MCP_signal"/>
    <property type="match status" value="1"/>
</dbReference>
<dbReference type="SUPFAM" id="SSF58104">
    <property type="entry name" value="Methyl-accepting chemotaxis protein (MCP) signaling domain"/>
    <property type="match status" value="1"/>
</dbReference>
<dbReference type="InterPro" id="IPR013656">
    <property type="entry name" value="PAS_4"/>
</dbReference>
<dbReference type="PRINTS" id="PR00260">
    <property type="entry name" value="CHEMTRNSDUCR"/>
</dbReference>
<feature type="domain" description="HAMP" evidence="7">
    <location>
        <begin position="129"/>
        <end position="181"/>
    </location>
</feature>
<proteinExistence type="inferred from homology"/>
<gene>
    <name evidence="8" type="ORF">EOE18_08580</name>
</gene>
<evidence type="ECO:0000256" key="5">
    <source>
        <dbReference type="SAM" id="MobiDB-lite"/>
    </source>
</evidence>
<dbReference type="PANTHER" id="PTHR43531:SF11">
    <property type="entry name" value="METHYL-ACCEPTING CHEMOTAXIS PROTEIN 3"/>
    <property type="match status" value="1"/>
</dbReference>
<feature type="region of interest" description="Disordered" evidence="5">
    <location>
        <begin position="430"/>
        <end position="451"/>
    </location>
</feature>
<dbReference type="PANTHER" id="PTHR43531">
    <property type="entry name" value="PROTEIN ICFG"/>
    <property type="match status" value="1"/>
</dbReference>